<comment type="caution">
    <text evidence="1">The sequence shown here is derived from an EMBL/GenBank/DDBJ whole genome shotgun (WGS) entry which is preliminary data.</text>
</comment>
<accession>A0AAD8JRW3</accession>
<dbReference type="AlphaFoldDB" id="A0AAD8JRW3"/>
<sequence length="227" mass="25862">MVLLPFTRPLLLVIDNNELLHDNIHSVVNVRPPLHPIRNPRGVSIVGTFNDIVLLAFRDYTCYNCQLTLYNPLTCASKILVAMGPSSQLRHGLYVFGFGYGESTNDLKSRPPQYLTRDFFFSADKVGKFVNGVLYWTISGFRILALNVKEMVFSKTKLPYELKEAWSLILGSIDGCLCMINKIDAIRFDLWVSKDQGGIEISWLKARSFAIRLEASNLFIFWATQKF</sequence>
<evidence type="ECO:0000313" key="2">
    <source>
        <dbReference type="Proteomes" id="UP001229421"/>
    </source>
</evidence>
<gene>
    <name evidence="1" type="ORF">QVD17_36184</name>
</gene>
<name>A0AAD8JRW3_TARER</name>
<protein>
    <recommendedName>
        <fullName evidence="3">F-box associated domain-containing protein</fullName>
    </recommendedName>
</protein>
<reference evidence="1" key="1">
    <citation type="journal article" date="2023" name="bioRxiv">
        <title>Improved chromosome-level genome assembly for marigold (Tagetes erecta).</title>
        <authorList>
            <person name="Jiang F."/>
            <person name="Yuan L."/>
            <person name="Wang S."/>
            <person name="Wang H."/>
            <person name="Xu D."/>
            <person name="Wang A."/>
            <person name="Fan W."/>
        </authorList>
    </citation>
    <scope>NUCLEOTIDE SEQUENCE</scope>
    <source>
        <strain evidence="1">WSJ</strain>
        <tissue evidence="1">Leaf</tissue>
    </source>
</reference>
<proteinExistence type="predicted"/>
<organism evidence="1 2">
    <name type="scientific">Tagetes erecta</name>
    <name type="common">African marigold</name>
    <dbReference type="NCBI Taxonomy" id="13708"/>
    <lineage>
        <taxon>Eukaryota</taxon>
        <taxon>Viridiplantae</taxon>
        <taxon>Streptophyta</taxon>
        <taxon>Embryophyta</taxon>
        <taxon>Tracheophyta</taxon>
        <taxon>Spermatophyta</taxon>
        <taxon>Magnoliopsida</taxon>
        <taxon>eudicotyledons</taxon>
        <taxon>Gunneridae</taxon>
        <taxon>Pentapetalae</taxon>
        <taxon>asterids</taxon>
        <taxon>campanulids</taxon>
        <taxon>Asterales</taxon>
        <taxon>Asteraceae</taxon>
        <taxon>Asteroideae</taxon>
        <taxon>Heliantheae alliance</taxon>
        <taxon>Tageteae</taxon>
        <taxon>Tagetes</taxon>
    </lineage>
</organism>
<dbReference type="EMBL" id="JAUHHV010000010">
    <property type="protein sequence ID" value="KAK1409655.1"/>
    <property type="molecule type" value="Genomic_DNA"/>
</dbReference>
<evidence type="ECO:0000313" key="1">
    <source>
        <dbReference type="EMBL" id="KAK1409655.1"/>
    </source>
</evidence>
<dbReference type="Proteomes" id="UP001229421">
    <property type="component" value="Unassembled WGS sequence"/>
</dbReference>
<keyword evidence="2" id="KW-1185">Reference proteome</keyword>
<evidence type="ECO:0008006" key="3">
    <source>
        <dbReference type="Google" id="ProtNLM"/>
    </source>
</evidence>